<organism evidence="2 3">
    <name type="scientific">Pyrococcus furiosus (strain ATCC 43587 / DSM 3638 / JCM 8422 / Vc1)</name>
    <dbReference type="NCBI Taxonomy" id="186497"/>
    <lineage>
        <taxon>Archaea</taxon>
        <taxon>Methanobacteriati</taxon>
        <taxon>Methanobacteriota</taxon>
        <taxon>Thermococci</taxon>
        <taxon>Thermococcales</taxon>
        <taxon>Thermococcaceae</taxon>
        <taxon>Pyrococcus</taxon>
    </lineage>
</organism>
<reference evidence="2 3" key="1">
    <citation type="submission" date="2017-08" db="EMBL/GenBank/DDBJ databases">
        <title>Resequencing and Reannotation of the genome of Pyrococcus furiosus type strain DSM3638.</title>
        <authorList>
            <person name="Reichelt R.M."/>
            <person name="Bunk B."/>
        </authorList>
    </citation>
    <scope>NUCLEOTIDE SEQUENCE [LARGE SCALE GENOMIC DNA]</scope>
    <source>
        <strain evidence="2 3">DSM 3638</strain>
    </source>
</reference>
<proteinExistence type="predicted"/>
<gene>
    <name evidence="2" type="ORF">PFDSM3638_06090</name>
</gene>
<feature type="domain" description="Glycosyltransferase subfamily 4-like N-terminal" evidence="1">
    <location>
        <begin position="12"/>
        <end position="108"/>
    </location>
</feature>
<evidence type="ECO:0000259" key="1">
    <source>
        <dbReference type="Pfam" id="PF13439"/>
    </source>
</evidence>
<dbReference type="OrthoDB" id="132546at2157"/>
<accession>A0A5C0XNR3</accession>
<protein>
    <recommendedName>
        <fullName evidence="1">Glycosyltransferase subfamily 4-like N-terminal domain-containing protein</fullName>
    </recommendedName>
</protein>
<sequence>MYKGGRRSIGEAIYFASKLLLKFKGKFDIIDCQEFSYLSCLSAKFHSVTRKIPLVITWHELWKDYWRDYLGGLGKVGEKIEILTSKLTTYNVSVSRLTQKRLMKLGVRSAFSWLSCSSHKLFHWSASV</sequence>
<dbReference type="Proteomes" id="UP000324354">
    <property type="component" value="Chromosome"/>
</dbReference>
<dbReference type="InterPro" id="IPR028098">
    <property type="entry name" value="Glyco_trans_4-like_N"/>
</dbReference>
<dbReference type="SUPFAM" id="SSF53756">
    <property type="entry name" value="UDP-Glycosyltransferase/glycogen phosphorylase"/>
    <property type="match status" value="1"/>
</dbReference>
<evidence type="ECO:0000313" key="3">
    <source>
        <dbReference type="Proteomes" id="UP000324354"/>
    </source>
</evidence>
<dbReference type="AlphaFoldDB" id="A0A5C0XNR3"/>
<name>A0A5C0XNR3_PYRFU</name>
<dbReference type="EMBL" id="CP023154">
    <property type="protein sequence ID" value="QEK78866.1"/>
    <property type="molecule type" value="Genomic_DNA"/>
</dbReference>
<evidence type="ECO:0000313" key="2">
    <source>
        <dbReference type="EMBL" id="QEK78866.1"/>
    </source>
</evidence>
<dbReference type="Pfam" id="PF13439">
    <property type="entry name" value="Glyco_transf_4"/>
    <property type="match status" value="1"/>
</dbReference>